<accession>A0A556MVH1</accession>
<sequence length="427" mass="49181">MNLTQIAKKLIACFFVLLCAALYAKAQRIIPVDSSKAQTLRLDPSNAMGGNASDFFTEINYIPLETTEESLFGSISKLVVTEDYFIILDNNTRSILLFNKNGKFHKKIRGTENAPIWDFSVNRYTKEIRYSRDQYKTYTFCDYDGKELRTIKPGGELAKDEINDGNMHFFGPGKGVSYKLPYHIDSTSKYYKFYSKSLIMFANEKNKVYAHGLGFDNREGYDNTMVTKGGIMPFNTVSDTAFYYIRPYTFTVYTIRPDAIKLSYKLVFPLNVSLPQNFNIDSNYNNKRAEYVQRNSKLIYYIANFYQLKENLLFRAGSYDTNDEDNLIYNLRSGTLIAFKHILQDEKSYFLPIYDNSNGGSSFNYSGILACTDGYLYTSASSLGMFTYHEKYADQKAKYPPVLDDYFKKGSRKDNPVIMQLKLKDNL</sequence>
<reference evidence="2 3" key="1">
    <citation type="submission" date="2019-07" db="EMBL/GenBank/DDBJ databases">
        <authorList>
            <person name="Huq M.A."/>
        </authorList>
    </citation>
    <scope>NUCLEOTIDE SEQUENCE [LARGE SCALE GENOMIC DNA]</scope>
    <source>
        <strain evidence="2 3">MAH-19</strain>
    </source>
</reference>
<keyword evidence="3" id="KW-1185">Reference proteome</keyword>
<name>A0A556MVH1_9SPHI</name>
<organism evidence="2 3">
    <name type="scientific">Mucilaginibacter corticis</name>
    <dbReference type="NCBI Taxonomy" id="2597670"/>
    <lineage>
        <taxon>Bacteria</taxon>
        <taxon>Pseudomonadati</taxon>
        <taxon>Bacteroidota</taxon>
        <taxon>Sphingobacteriia</taxon>
        <taxon>Sphingobacteriales</taxon>
        <taxon>Sphingobacteriaceae</taxon>
        <taxon>Mucilaginibacter</taxon>
    </lineage>
</organism>
<dbReference type="AlphaFoldDB" id="A0A556MVH1"/>
<protein>
    <submittedName>
        <fullName evidence="2">6-bladed beta-propeller</fullName>
    </submittedName>
</protein>
<dbReference type="EMBL" id="VLPK01000001">
    <property type="protein sequence ID" value="TSJ43862.1"/>
    <property type="molecule type" value="Genomic_DNA"/>
</dbReference>
<keyword evidence="1" id="KW-0732">Signal</keyword>
<proteinExistence type="predicted"/>
<evidence type="ECO:0000313" key="3">
    <source>
        <dbReference type="Proteomes" id="UP000318733"/>
    </source>
</evidence>
<comment type="caution">
    <text evidence="2">The sequence shown here is derived from an EMBL/GenBank/DDBJ whole genome shotgun (WGS) entry which is preliminary data.</text>
</comment>
<dbReference type="Pfam" id="PF17170">
    <property type="entry name" value="DUF5128"/>
    <property type="match status" value="1"/>
</dbReference>
<feature type="signal peptide" evidence="1">
    <location>
        <begin position="1"/>
        <end position="26"/>
    </location>
</feature>
<dbReference type="RefSeq" id="WP_144247427.1">
    <property type="nucleotide sequence ID" value="NZ_VLPK01000001.1"/>
</dbReference>
<feature type="chain" id="PRO_5021721338" evidence="1">
    <location>
        <begin position="27"/>
        <end position="427"/>
    </location>
</feature>
<gene>
    <name evidence="2" type="ORF">FO440_06660</name>
</gene>
<evidence type="ECO:0000256" key="1">
    <source>
        <dbReference type="SAM" id="SignalP"/>
    </source>
</evidence>
<dbReference type="Proteomes" id="UP000318733">
    <property type="component" value="Unassembled WGS sequence"/>
</dbReference>
<evidence type="ECO:0000313" key="2">
    <source>
        <dbReference type="EMBL" id="TSJ43862.1"/>
    </source>
</evidence>
<dbReference type="OrthoDB" id="828283at2"/>